<dbReference type="Gene3D" id="3.40.50.1820">
    <property type="entry name" value="alpha/beta hydrolase"/>
    <property type="match status" value="1"/>
</dbReference>
<dbReference type="PANTHER" id="PTHR32268">
    <property type="entry name" value="HOMOSERINE O-ACETYLTRANSFERASE"/>
    <property type="match status" value="1"/>
</dbReference>
<dbReference type="Gene3D" id="1.10.1740.110">
    <property type="match status" value="1"/>
</dbReference>
<proteinExistence type="inferred from homology"/>
<feature type="domain" description="AB hydrolase-1" evidence="5">
    <location>
        <begin position="111"/>
        <end position="368"/>
    </location>
</feature>
<comment type="subcellular location">
    <subcellularLocation>
        <location evidence="2">Cytoplasm</location>
    </subcellularLocation>
</comment>
<dbReference type="SUPFAM" id="SSF53474">
    <property type="entry name" value="alpha/beta-Hydrolases"/>
    <property type="match status" value="1"/>
</dbReference>
<keyword evidence="2" id="KW-0963">Cytoplasm</keyword>
<dbReference type="InParanoid" id="A0A3A9JDD1"/>
<comment type="caution">
    <text evidence="2">Lacks conserved residue(s) required for the propagation of feature annotation.</text>
</comment>
<dbReference type="EC" id="2.3.1.-" evidence="2"/>
<keyword evidence="4" id="KW-0732">Signal</keyword>
<evidence type="ECO:0000313" key="9">
    <source>
        <dbReference type="Proteomes" id="UP000278036"/>
    </source>
</evidence>
<dbReference type="Proteomes" id="UP000278036">
    <property type="component" value="Unassembled WGS sequence"/>
</dbReference>
<feature type="active site" evidence="3">
    <location>
        <position position="383"/>
    </location>
</feature>
<keyword evidence="2 6" id="KW-0012">Acyltransferase</keyword>
<reference evidence="6 9" key="1">
    <citation type="submission" date="2018-09" db="EMBL/GenBank/DDBJ databases">
        <title>Roseomonas sp. nov., isolated from feces of Tibetan antelopes in the Qinghai-Tibet plateau, China.</title>
        <authorList>
            <person name="Tian Z."/>
        </authorList>
    </citation>
    <scope>NUCLEOTIDE SEQUENCE [LARGE SCALE GENOMIC DNA]</scope>
    <source>
        <strain evidence="7 8">Z23</strain>
        <strain evidence="6 9">Z24</strain>
    </source>
</reference>
<dbReference type="Proteomes" id="UP000274097">
    <property type="component" value="Unassembled WGS sequence"/>
</dbReference>
<name>A0A3A9JDD1_9PROT</name>
<comment type="similarity">
    <text evidence="2">Belongs to the AB hydrolase superfamily. MetX family.</text>
</comment>
<accession>A0A3A9JDD1</accession>
<protein>
    <recommendedName>
        <fullName evidence="2">Probable acyltransferase</fullName>
        <ecNumber evidence="2">2.3.1.-</ecNumber>
    </recommendedName>
</protein>
<feature type="active site" description="Nucleophile" evidence="3">
    <location>
        <position position="187"/>
    </location>
</feature>
<sequence length="403" mass="44164">MITRRILLTATALSSLLPRHAPAQTATAPTAAAAPELLVEKKVFEFANYRTRGGANLATGRIGYQTAGTLNAAGDNAVLIEHFFTGNSHAFGRYAAGEAPGYWDAIIGPGKPIDTNRFFVVASDCLANLNARDARTTTTGPASVNPATGRPYGMDFPVVSIRDFVEVQKLLLESLGVKKLALVAGGSMGALQTVEWAAAYPDWVERAMPAIGTGEIDAWLLGWLDIWEAPIRMDPNWRNGDYYAQGRQPPLQGLTEALRIVTLHSRDRGWAREFGRRPAEGQDPTRRIGDRFAVEQWLEDAAAARARVSDANSFLYLTRANQLFLNEYDGTEAALSRSRARWLVLPSAKDRVFPVEYAQEMTDTLRRLNQPVEMVELKGPQGHLEGVVDIAQASDAIRAFLAR</sequence>
<dbReference type="GO" id="GO:0009092">
    <property type="term" value="P:homoserine metabolic process"/>
    <property type="evidence" value="ECO:0007669"/>
    <property type="project" value="TreeGrafter"/>
</dbReference>
<evidence type="ECO:0000256" key="1">
    <source>
        <dbReference type="ARBA" id="ARBA00022679"/>
    </source>
</evidence>
<dbReference type="NCBIfam" id="NF005262">
    <property type="entry name" value="PRK06765.1"/>
    <property type="match status" value="1"/>
</dbReference>
<organism evidence="6 9">
    <name type="scientific">Teichococcus wenyumeiae</name>
    <dbReference type="NCBI Taxonomy" id="2478470"/>
    <lineage>
        <taxon>Bacteria</taxon>
        <taxon>Pseudomonadati</taxon>
        <taxon>Pseudomonadota</taxon>
        <taxon>Alphaproteobacteria</taxon>
        <taxon>Acetobacterales</taxon>
        <taxon>Roseomonadaceae</taxon>
        <taxon>Roseomonas</taxon>
    </lineage>
</organism>
<dbReference type="RefSeq" id="WP_120637950.1">
    <property type="nucleotide sequence ID" value="NZ_RAQU01000040.1"/>
</dbReference>
<feature type="active site" evidence="2 3">
    <location>
        <position position="350"/>
    </location>
</feature>
<gene>
    <name evidence="6" type="ORF">D6Z83_08790</name>
    <name evidence="7" type="ORF">EBE87_16240</name>
</gene>
<dbReference type="InterPro" id="IPR029058">
    <property type="entry name" value="AB_hydrolase_fold"/>
</dbReference>
<dbReference type="EMBL" id="RFLX01000012">
    <property type="protein sequence ID" value="RMI20358.1"/>
    <property type="molecule type" value="Genomic_DNA"/>
</dbReference>
<evidence type="ECO:0000256" key="3">
    <source>
        <dbReference type="PIRSR" id="PIRSR000443-1"/>
    </source>
</evidence>
<feature type="chain" id="PRO_5017318828" description="Probable acyltransferase" evidence="4">
    <location>
        <begin position="24"/>
        <end position="403"/>
    </location>
</feature>
<evidence type="ECO:0000313" key="8">
    <source>
        <dbReference type="Proteomes" id="UP000274097"/>
    </source>
</evidence>
<evidence type="ECO:0000259" key="5">
    <source>
        <dbReference type="Pfam" id="PF00561"/>
    </source>
</evidence>
<keyword evidence="1 2" id="KW-0808">Transferase</keyword>
<evidence type="ECO:0000256" key="2">
    <source>
        <dbReference type="HAMAP-Rule" id="MF_00296"/>
    </source>
</evidence>
<dbReference type="HAMAP" id="MF_00296">
    <property type="entry name" value="MetX_acyltransf"/>
    <property type="match status" value="1"/>
</dbReference>
<evidence type="ECO:0000313" key="6">
    <source>
        <dbReference type="EMBL" id="RKK04532.1"/>
    </source>
</evidence>
<dbReference type="InterPro" id="IPR000073">
    <property type="entry name" value="AB_hydrolase_1"/>
</dbReference>
<dbReference type="GO" id="GO:0009086">
    <property type="term" value="P:methionine biosynthetic process"/>
    <property type="evidence" value="ECO:0007669"/>
    <property type="project" value="TreeGrafter"/>
</dbReference>
<feature type="signal peptide" evidence="4">
    <location>
        <begin position="1"/>
        <end position="23"/>
    </location>
</feature>
<dbReference type="GO" id="GO:0004414">
    <property type="term" value="F:homoserine O-acetyltransferase activity"/>
    <property type="evidence" value="ECO:0007669"/>
    <property type="project" value="TreeGrafter"/>
</dbReference>
<dbReference type="OrthoDB" id="9800754at2"/>
<dbReference type="Pfam" id="PF00561">
    <property type="entry name" value="Abhydrolase_1"/>
    <property type="match status" value="1"/>
</dbReference>
<dbReference type="PIRSF" id="PIRSF000443">
    <property type="entry name" value="Homoser_Ac_trans"/>
    <property type="match status" value="1"/>
</dbReference>
<dbReference type="InterPro" id="IPR008220">
    <property type="entry name" value="HAT_MetX-like"/>
</dbReference>
<dbReference type="GO" id="GO:0005737">
    <property type="term" value="C:cytoplasm"/>
    <property type="evidence" value="ECO:0007669"/>
    <property type="project" value="UniProtKB-SubCell"/>
</dbReference>
<evidence type="ECO:0000313" key="7">
    <source>
        <dbReference type="EMBL" id="RMI20358.1"/>
    </source>
</evidence>
<evidence type="ECO:0000256" key="4">
    <source>
        <dbReference type="SAM" id="SignalP"/>
    </source>
</evidence>
<dbReference type="EMBL" id="RAQU01000040">
    <property type="protein sequence ID" value="RKK04532.1"/>
    <property type="molecule type" value="Genomic_DNA"/>
</dbReference>
<dbReference type="AlphaFoldDB" id="A0A3A9JDD1"/>
<comment type="subunit">
    <text evidence="2">Homodimer.</text>
</comment>
<dbReference type="PANTHER" id="PTHR32268:SF11">
    <property type="entry name" value="HOMOSERINE O-ACETYLTRANSFERASE"/>
    <property type="match status" value="1"/>
</dbReference>
<comment type="caution">
    <text evidence="6">The sequence shown here is derived from an EMBL/GenBank/DDBJ whole genome shotgun (WGS) entry which is preliminary data.</text>
</comment>
<keyword evidence="8" id="KW-1185">Reference proteome</keyword>
<keyword evidence="2" id="KW-0028">Amino-acid biosynthesis</keyword>